<dbReference type="RefSeq" id="WP_380044189.1">
    <property type="nucleotide sequence ID" value="NZ_JBHLTC010000005.1"/>
</dbReference>
<dbReference type="EMBL" id="JBHLTC010000005">
    <property type="protein sequence ID" value="MFC0623490.1"/>
    <property type="molecule type" value="Genomic_DNA"/>
</dbReference>
<accession>A0ABV6QFS4</accession>
<reference evidence="1 2" key="1">
    <citation type="submission" date="2024-09" db="EMBL/GenBank/DDBJ databases">
        <authorList>
            <person name="Sun Q."/>
            <person name="Mori K."/>
        </authorList>
    </citation>
    <scope>NUCLEOTIDE SEQUENCE [LARGE SCALE GENOMIC DNA]</scope>
    <source>
        <strain evidence="1 2">CGMCC 1.15906</strain>
    </source>
</reference>
<keyword evidence="2" id="KW-1185">Reference proteome</keyword>
<protein>
    <submittedName>
        <fullName evidence="1">Uncharacterized protein</fullName>
    </submittedName>
</protein>
<gene>
    <name evidence="1" type="ORF">ACFFGN_05410</name>
</gene>
<evidence type="ECO:0000313" key="1">
    <source>
        <dbReference type="EMBL" id="MFC0623490.1"/>
    </source>
</evidence>
<proteinExistence type="predicted"/>
<evidence type="ECO:0000313" key="2">
    <source>
        <dbReference type="Proteomes" id="UP001589890"/>
    </source>
</evidence>
<comment type="caution">
    <text evidence="1">The sequence shown here is derived from an EMBL/GenBank/DDBJ whole genome shotgun (WGS) entry which is preliminary data.</text>
</comment>
<sequence>MNRLTRTVLDDFAAWVEAQGHRPVDLTPVADLCAAKAVIGDPTLIAGGLISEPDPRLWPGAGAAPFFRAMLMLVPTESDWLQEAMRAMPLYFDYLATLDDPLVVAADDPSDAKASFLEVFSPIEPVHVSTGTMVYRLVTGSGGTLSGADIMRLPWQEREAIGGPAFTVLSFTMENLPPVPVPSVTGRLAEESKLLADFIAVARAAISERRRPDGVEDWVWRQVVLQALVADIGDPDGLHPGPSLRQWDSGRADLKTRVWSRAFQCVALRSALGPDDDASKPLAHAIFTALQVAASSGEVQLEKVIAARPSGGVDPVRLRELVHRLETLGAVTIEDDVLRLAALGSTGLHQLGNWSGTPTPELLAIPSWRDDLTTSDVVAVMNADADGRVGATPAEGFPRGWVDRANPEQLTRLLLDAMPWLSESATARSWGVLLNIGEPAATLVRARFGTWLEPQARAWLIVSGFGSKHLLSPEEHGAILQGWNAAWDRIPS</sequence>
<name>A0ABV6QFS4_9ACTN</name>
<dbReference type="Proteomes" id="UP001589890">
    <property type="component" value="Unassembled WGS sequence"/>
</dbReference>
<organism evidence="1 2">
    <name type="scientific">Kribbella deserti</name>
    <dbReference type="NCBI Taxonomy" id="1926257"/>
    <lineage>
        <taxon>Bacteria</taxon>
        <taxon>Bacillati</taxon>
        <taxon>Actinomycetota</taxon>
        <taxon>Actinomycetes</taxon>
        <taxon>Propionibacteriales</taxon>
        <taxon>Kribbellaceae</taxon>
        <taxon>Kribbella</taxon>
    </lineage>
</organism>